<evidence type="ECO:0000256" key="2">
    <source>
        <dbReference type="ARBA" id="ARBA00022487"/>
    </source>
</evidence>
<evidence type="ECO:0000256" key="4">
    <source>
        <dbReference type="ARBA" id="ARBA00022723"/>
    </source>
</evidence>
<keyword evidence="8" id="KW-1015">Disulfide bond</keyword>
<dbReference type="GO" id="GO:0045493">
    <property type="term" value="P:xylan catabolic process"/>
    <property type="evidence" value="ECO:0007669"/>
    <property type="project" value="UniProtKB-KW"/>
</dbReference>
<dbReference type="Pfam" id="PF07519">
    <property type="entry name" value="Tannase"/>
    <property type="match status" value="1"/>
</dbReference>
<keyword evidence="3" id="KW-0119">Carbohydrate metabolism</keyword>
<organism evidence="11 12">
    <name type="scientific">Byssothecium circinans</name>
    <dbReference type="NCBI Taxonomy" id="147558"/>
    <lineage>
        <taxon>Eukaryota</taxon>
        <taxon>Fungi</taxon>
        <taxon>Dikarya</taxon>
        <taxon>Ascomycota</taxon>
        <taxon>Pezizomycotina</taxon>
        <taxon>Dothideomycetes</taxon>
        <taxon>Pleosporomycetidae</taxon>
        <taxon>Pleosporales</taxon>
        <taxon>Massarineae</taxon>
        <taxon>Massarinaceae</taxon>
        <taxon>Byssothecium</taxon>
    </lineage>
</organism>
<accession>A0A6A5TP91</accession>
<dbReference type="AlphaFoldDB" id="A0A6A5TP91"/>
<dbReference type="SUPFAM" id="SSF53474">
    <property type="entry name" value="alpha/beta-Hydrolases"/>
    <property type="match status" value="1"/>
</dbReference>
<keyword evidence="7" id="KW-0106">Calcium</keyword>
<name>A0A6A5TP91_9PLEO</name>
<dbReference type="OrthoDB" id="3039123at2759"/>
<evidence type="ECO:0000256" key="10">
    <source>
        <dbReference type="RuleBase" id="RU361238"/>
    </source>
</evidence>
<keyword evidence="3" id="KW-0624">Polysaccharide degradation</keyword>
<dbReference type="InterPro" id="IPR011118">
    <property type="entry name" value="Tannase/feruloyl_esterase"/>
</dbReference>
<comment type="similarity">
    <text evidence="1 10">Belongs to the tannase family.</text>
</comment>
<evidence type="ECO:0000313" key="12">
    <source>
        <dbReference type="Proteomes" id="UP000800035"/>
    </source>
</evidence>
<dbReference type="EMBL" id="ML977000">
    <property type="protein sequence ID" value="KAF1954248.1"/>
    <property type="molecule type" value="Genomic_DNA"/>
</dbReference>
<dbReference type="InterPro" id="IPR029058">
    <property type="entry name" value="AB_hydrolase_fold"/>
</dbReference>
<keyword evidence="5 10" id="KW-0732">Signal</keyword>
<evidence type="ECO:0000256" key="1">
    <source>
        <dbReference type="ARBA" id="ARBA00006249"/>
    </source>
</evidence>
<evidence type="ECO:0000256" key="6">
    <source>
        <dbReference type="ARBA" id="ARBA00022801"/>
    </source>
</evidence>
<evidence type="ECO:0000256" key="3">
    <source>
        <dbReference type="ARBA" id="ARBA00022651"/>
    </source>
</evidence>
<dbReference type="Proteomes" id="UP000800035">
    <property type="component" value="Unassembled WGS sequence"/>
</dbReference>
<keyword evidence="3" id="KW-0858">Xylan degradation</keyword>
<keyword evidence="4" id="KW-0479">Metal-binding</keyword>
<keyword evidence="2" id="KW-0719">Serine esterase</keyword>
<keyword evidence="6 10" id="KW-0378">Hydrolase</keyword>
<dbReference type="PANTHER" id="PTHR33938">
    <property type="entry name" value="FERULOYL ESTERASE B-RELATED"/>
    <property type="match status" value="1"/>
</dbReference>
<proteinExistence type="inferred from homology"/>
<reference evidence="11" key="1">
    <citation type="journal article" date="2020" name="Stud. Mycol.">
        <title>101 Dothideomycetes genomes: a test case for predicting lifestyles and emergence of pathogens.</title>
        <authorList>
            <person name="Haridas S."/>
            <person name="Albert R."/>
            <person name="Binder M."/>
            <person name="Bloem J."/>
            <person name="Labutti K."/>
            <person name="Salamov A."/>
            <person name="Andreopoulos B."/>
            <person name="Baker S."/>
            <person name="Barry K."/>
            <person name="Bills G."/>
            <person name="Bluhm B."/>
            <person name="Cannon C."/>
            <person name="Castanera R."/>
            <person name="Culley D."/>
            <person name="Daum C."/>
            <person name="Ezra D."/>
            <person name="Gonzalez J."/>
            <person name="Henrissat B."/>
            <person name="Kuo A."/>
            <person name="Liang C."/>
            <person name="Lipzen A."/>
            <person name="Lutzoni F."/>
            <person name="Magnuson J."/>
            <person name="Mondo S."/>
            <person name="Nolan M."/>
            <person name="Ohm R."/>
            <person name="Pangilinan J."/>
            <person name="Park H.-J."/>
            <person name="Ramirez L."/>
            <person name="Alfaro M."/>
            <person name="Sun H."/>
            <person name="Tritt A."/>
            <person name="Yoshinaga Y."/>
            <person name="Zwiers L.-H."/>
            <person name="Turgeon B."/>
            <person name="Goodwin S."/>
            <person name="Spatafora J."/>
            <person name="Crous P."/>
            <person name="Grigoriev I."/>
        </authorList>
    </citation>
    <scope>NUCLEOTIDE SEQUENCE</scope>
    <source>
        <strain evidence="11">CBS 675.92</strain>
    </source>
</reference>
<dbReference type="PANTHER" id="PTHR33938:SF15">
    <property type="entry name" value="FERULOYL ESTERASE B-RELATED"/>
    <property type="match status" value="1"/>
</dbReference>
<feature type="signal peptide" evidence="10">
    <location>
        <begin position="1"/>
        <end position="19"/>
    </location>
</feature>
<sequence length="536" mass="58858">MRLQFLPVVFGLAAMDVSAYPSNSFQDKCAGLAKDIHLDYPFTVNIAQYLPPNATIDLHAEGRNLTCDSYYPSTFSVEVGICRFNLKVETTNSSEIYVEVWLPEKWEGRVLSTGNGGLAGCIDYVTVSYGASQGFASIGANGGHNGTSAGAFYNQPEVIEDFSWRSVYVGTVVGKSLVKQFYGKDSRKSYYVGCSQGGRQGWKAIQKTPDIFDGVIAGAPAVDIYAHLSYFAYIYQTLGQNANNTLVTMPQWAAVQAAALQQCDDLDGAHDGIIEDPRACTFDWTAVSCATNSTAPCLTPEQIATASKLFAPVTYNGTTIHPTGQAHGYETALFTWTYFDFVQVWVPETFRYLVYNDLSWDPATFTLEDAYHALRTNRVDMGTTNPDISAFRDRGGKVLHWHGANDPLLSIGTSDTYYASVQKHLNATTAELDSFYRYFRPSGVLHCSGGPGANIMGQIGQYVSGAGAEDNMITRIVEWVEEGKAPDFVRGTKFVDDVVGGEVLFRRKHCKVPLVNVYKGKGNGTDEEGWECVERY</sequence>
<feature type="chain" id="PRO_5025706147" description="Carboxylic ester hydrolase" evidence="10">
    <location>
        <begin position="20"/>
        <end position="536"/>
    </location>
</feature>
<dbReference type="Gene3D" id="3.40.50.1820">
    <property type="entry name" value="alpha/beta hydrolase"/>
    <property type="match status" value="1"/>
</dbReference>
<evidence type="ECO:0000256" key="5">
    <source>
        <dbReference type="ARBA" id="ARBA00022729"/>
    </source>
</evidence>
<dbReference type="GO" id="GO:0046872">
    <property type="term" value="F:metal ion binding"/>
    <property type="evidence" value="ECO:0007669"/>
    <property type="project" value="UniProtKB-KW"/>
</dbReference>
<gene>
    <name evidence="11" type="ORF">CC80DRAFT_449588</name>
</gene>
<comment type="catalytic activity">
    <reaction evidence="9">
        <text>feruloyl-polysaccharide + H2O = ferulate + polysaccharide.</text>
        <dbReference type="EC" id="3.1.1.73"/>
    </reaction>
</comment>
<protein>
    <recommendedName>
        <fullName evidence="10">Carboxylic ester hydrolase</fullName>
        <ecNumber evidence="10">3.1.1.-</ecNumber>
    </recommendedName>
</protein>
<evidence type="ECO:0000256" key="7">
    <source>
        <dbReference type="ARBA" id="ARBA00022837"/>
    </source>
</evidence>
<evidence type="ECO:0000313" key="11">
    <source>
        <dbReference type="EMBL" id="KAF1954248.1"/>
    </source>
</evidence>
<evidence type="ECO:0000256" key="9">
    <source>
        <dbReference type="ARBA" id="ARBA00034075"/>
    </source>
</evidence>
<evidence type="ECO:0000256" key="8">
    <source>
        <dbReference type="ARBA" id="ARBA00023157"/>
    </source>
</evidence>
<dbReference type="EC" id="3.1.1.-" evidence="10"/>
<dbReference type="GO" id="GO:0030600">
    <property type="term" value="F:feruloyl esterase activity"/>
    <property type="evidence" value="ECO:0007669"/>
    <property type="project" value="UniProtKB-EC"/>
</dbReference>
<keyword evidence="12" id="KW-1185">Reference proteome</keyword>